<feature type="domain" description="VOC" evidence="1">
    <location>
        <begin position="2"/>
        <end position="116"/>
    </location>
</feature>
<evidence type="ECO:0000313" key="3">
    <source>
        <dbReference type="Proteomes" id="UP001238088"/>
    </source>
</evidence>
<dbReference type="PROSITE" id="PS51819">
    <property type="entry name" value="VOC"/>
    <property type="match status" value="1"/>
</dbReference>
<evidence type="ECO:0000259" key="1">
    <source>
        <dbReference type="PROSITE" id="PS51819"/>
    </source>
</evidence>
<comment type="caution">
    <text evidence="2">The sequence shown here is derived from an EMBL/GenBank/DDBJ whole genome shotgun (WGS) entry which is preliminary data.</text>
</comment>
<dbReference type="InterPro" id="IPR037523">
    <property type="entry name" value="VOC_core"/>
</dbReference>
<reference evidence="2 3" key="1">
    <citation type="submission" date="2023-07" db="EMBL/GenBank/DDBJ databases">
        <title>Genomic Encyclopedia of Type Strains, Phase IV (KMG-IV): sequencing the most valuable type-strain genomes for metagenomic binning, comparative biology and taxonomic classification.</title>
        <authorList>
            <person name="Goeker M."/>
        </authorList>
    </citation>
    <scope>NUCLEOTIDE SEQUENCE [LARGE SCALE GENOMIC DNA]</scope>
    <source>
        <strain evidence="2 3">DSM 23494</strain>
    </source>
</reference>
<proteinExistence type="predicted"/>
<protein>
    <recommendedName>
        <fullName evidence="1">VOC domain-containing protein</fullName>
    </recommendedName>
</protein>
<gene>
    <name evidence="2" type="ORF">J2S17_002501</name>
</gene>
<dbReference type="SUPFAM" id="SSF54593">
    <property type="entry name" value="Glyoxalase/Bleomycin resistance protein/Dihydroxybiphenyl dioxygenase"/>
    <property type="match status" value="1"/>
</dbReference>
<dbReference type="Gene3D" id="3.10.180.10">
    <property type="entry name" value="2,3-Dihydroxybiphenyl 1,2-Dioxygenase, domain 1"/>
    <property type="match status" value="1"/>
</dbReference>
<dbReference type="EMBL" id="JAUSUB010000009">
    <property type="protein sequence ID" value="MDQ0270626.1"/>
    <property type="molecule type" value="Genomic_DNA"/>
</dbReference>
<dbReference type="Proteomes" id="UP001238088">
    <property type="component" value="Unassembled WGS sequence"/>
</dbReference>
<dbReference type="InterPro" id="IPR029068">
    <property type="entry name" value="Glyas_Bleomycin-R_OHBP_Dase"/>
</dbReference>
<name>A0ABU0AH86_9BACI</name>
<evidence type="ECO:0000313" key="2">
    <source>
        <dbReference type="EMBL" id="MDQ0270626.1"/>
    </source>
</evidence>
<sequence length="222" mass="25656">MKFEIISFQTKQITNMKEFYTQKLNLELMIDEQDRFSVKVGDTELIFKETAAANNPIYHFAINIPHNKMNEAKAWIKKLIDLNIVDGEDEVFFESWNANAIYFTDPAGNIVEFIARHNLNNRIEAPFHSNHLLNISEVGVIASEVIPFAKKMNGLGLGNWRNGNEGLTPIGDEEGLFIIVKNERRWYFSDQLAAFYPVEATIRNFGKICFHRLDDFIFEPFS</sequence>
<accession>A0ABU0AH86</accession>
<keyword evidence="3" id="KW-1185">Reference proteome</keyword>
<organism evidence="2 3">
    <name type="scientific">Cytobacillus purgationiresistens</name>
    <dbReference type="NCBI Taxonomy" id="863449"/>
    <lineage>
        <taxon>Bacteria</taxon>
        <taxon>Bacillati</taxon>
        <taxon>Bacillota</taxon>
        <taxon>Bacilli</taxon>
        <taxon>Bacillales</taxon>
        <taxon>Bacillaceae</taxon>
        <taxon>Cytobacillus</taxon>
    </lineage>
</organism>
<dbReference type="RefSeq" id="WP_307475191.1">
    <property type="nucleotide sequence ID" value="NZ_JAUSUB010000009.1"/>
</dbReference>